<dbReference type="Proteomes" id="UP000315908">
    <property type="component" value="Unassembled WGS sequence"/>
</dbReference>
<protein>
    <submittedName>
        <fullName evidence="2">Uncharacterized protein DUF4249</fullName>
    </submittedName>
</protein>
<name>A0A562MAL8_9SPHI</name>
<dbReference type="GeneID" id="88833188"/>
<proteinExistence type="predicted"/>
<accession>A0A562MAL8</accession>
<organism evidence="2 3">
    <name type="scientific">Sphingobacterium siyangense</name>
    <dbReference type="NCBI Taxonomy" id="459529"/>
    <lineage>
        <taxon>Bacteria</taxon>
        <taxon>Pseudomonadati</taxon>
        <taxon>Bacteroidota</taxon>
        <taxon>Sphingobacteriia</taxon>
        <taxon>Sphingobacteriales</taxon>
        <taxon>Sphingobacteriaceae</taxon>
        <taxon>Sphingobacterium</taxon>
    </lineage>
</organism>
<feature type="signal peptide" evidence="1">
    <location>
        <begin position="1"/>
        <end position="21"/>
    </location>
</feature>
<gene>
    <name evidence="2" type="ORF">IQ31_03965</name>
</gene>
<feature type="chain" id="PRO_5021798113" evidence="1">
    <location>
        <begin position="22"/>
        <end position="278"/>
    </location>
</feature>
<reference evidence="2 3" key="1">
    <citation type="journal article" date="2015" name="Stand. Genomic Sci.">
        <title>Genomic Encyclopedia of Bacterial and Archaeal Type Strains, Phase III: the genomes of soil and plant-associated and newly described type strains.</title>
        <authorList>
            <person name="Whitman W.B."/>
            <person name="Woyke T."/>
            <person name="Klenk H.P."/>
            <person name="Zhou Y."/>
            <person name="Lilburn T.G."/>
            <person name="Beck B.J."/>
            <person name="De Vos P."/>
            <person name="Vandamme P."/>
            <person name="Eisen J.A."/>
            <person name="Garrity G."/>
            <person name="Hugenholtz P."/>
            <person name="Kyrpides N.C."/>
        </authorList>
    </citation>
    <scope>NUCLEOTIDE SEQUENCE [LARGE SCALE GENOMIC DNA]</scope>
    <source>
        <strain evidence="2 3">CGMCC 1.6855</strain>
    </source>
</reference>
<keyword evidence="1" id="KW-0732">Signal</keyword>
<comment type="caution">
    <text evidence="2">The sequence shown here is derived from an EMBL/GenBank/DDBJ whole genome shotgun (WGS) entry which is preliminary data.</text>
</comment>
<evidence type="ECO:0000313" key="3">
    <source>
        <dbReference type="Proteomes" id="UP000315908"/>
    </source>
</evidence>
<evidence type="ECO:0000256" key="1">
    <source>
        <dbReference type="SAM" id="SignalP"/>
    </source>
</evidence>
<dbReference type="RefSeq" id="WP_075994252.1">
    <property type="nucleotide sequence ID" value="NZ_CP080574.1"/>
</dbReference>
<dbReference type="AlphaFoldDB" id="A0A562MAL8"/>
<dbReference type="PROSITE" id="PS51257">
    <property type="entry name" value="PROKAR_LIPOPROTEIN"/>
    <property type="match status" value="1"/>
</dbReference>
<evidence type="ECO:0000313" key="2">
    <source>
        <dbReference type="EMBL" id="TWI16986.1"/>
    </source>
</evidence>
<dbReference type="EMBL" id="VLKR01000024">
    <property type="protein sequence ID" value="TWI16986.1"/>
    <property type="molecule type" value="Genomic_DNA"/>
</dbReference>
<dbReference type="OrthoDB" id="701681at2"/>
<sequence length="278" mass="31521">MNKNIYWKVLVLLFCCSMLYACEKSALEDGQSYDMIVEGGINTMYKEQYIQLKRLHISGVTSELEGITAATVIVTNGPNQIDFEDVGNGLYRGQLFDLRDTVGNIFQLKIELNGKVYESQDQLITNVPIEKSFIPVEKSDVNKKWHVKVDTYLFGMSNSNKWLIMPQKEFSDESMVFFKAPYSYSFRSGAPNVLNTLLAATYSYEMGRKDSLAISKFAISPRYAKFLYNLFQETKWKGLLSAVPANVQGNVTGNALGFFYVMDGIKKTVPMKDIRNAK</sequence>